<sequence>CQSVEGERGSGKTKVHFNGVISMDVDTTNAITKQTCQASPTDKDTSDWNFIPVYWQHYEAGSVHMFQYNRNGGPKTLSDAQLKIIRDDITETFSTDASAFFGSNVDLEIIPRNPILKGEINHVWVITWFRMRAKRDNGDQQKETHDTFQALLVKVVRQPSGAVEWYLKTYLDTLSSNGGCEPTQIGIGVSQTNKENPGDLEEGPKARVDLRGRFGNTLPTVFEDLTNEHRFQNQSSYTFDLNAGTMDQPVPPTVKCQSKECAKNRPAQEELARSRGIFLGPDPDFPDGEDARRRLQKFCRFRDDGEHAIPANCDVFIYCSHGNGFFMSCPKGTKFNPVIRVCDFPVNFECKFEGFDVSDLRPIFKQPVPESNNLCFFQGSGQVVDPASCDHYYSCSNTQSIRMPCPAGLFFHPTSDRQGFCDYQSNVQCTGNGVRA</sequence>
<dbReference type="InterPro" id="IPR036508">
    <property type="entry name" value="Chitin-bd_dom_sf"/>
</dbReference>
<dbReference type="InterPro" id="IPR051940">
    <property type="entry name" value="Chitin_bind-dev_reg"/>
</dbReference>
<keyword evidence="3" id="KW-0677">Repeat</keyword>
<evidence type="ECO:0000256" key="2">
    <source>
        <dbReference type="ARBA" id="ARBA00022729"/>
    </source>
</evidence>
<keyword evidence="5" id="KW-0325">Glycoprotein</keyword>
<keyword evidence="1" id="KW-0147">Chitin-binding</keyword>
<dbReference type="OrthoDB" id="5951524at2759"/>
<dbReference type="SUPFAM" id="SSF57625">
    <property type="entry name" value="Invertebrate chitin-binding proteins"/>
    <property type="match status" value="2"/>
</dbReference>
<dbReference type="SMART" id="SM00494">
    <property type="entry name" value="ChtBD2"/>
    <property type="match status" value="2"/>
</dbReference>
<evidence type="ECO:0000313" key="7">
    <source>
        <dbReference type="EnsemblMetazoa" id="CLYHEMP004371.1"/>
    </source>
</evidence>
<evidence type="ECO:0000256" key="4">
    <source>
        <dbReference type="ARBA" id="ARBA00023157"/>
    </source>
</evidence>
<dbReference type="GO" id="GO:0008061">
    <property type="term" value="F:chitin binding"/>
    <property type="evidence" value="ECO:0007669"/>
    <property type="project" value="UniProtKB-KW"/>
</dbReference>
<keyword evidence="2" id="KW-0732">Signal</keyword>
<keyword evidence="8" id="KW-1185">Reference proteome</keyword>
<evidence type="ECO:0000256" key="1">
    <source>
        <dbReference type="ARBA" id="ARBA00022669"/>
    </source>
</evidence>
<evidence type="ECO:0000313" key="8">
    <source>
        <dbReference type="Proteomes" id="UP000594262"/>
    </source>
</evidence>
<organism evidence="7 8">
    <name type="scientific">Clytia hemisphaerica</name>
    <dbReference type="NCBI Taxonomy" id="252671"/>
    <lineage>
        <taxon>Eukaryota</taxon>
        <taxon>Metazoa</taxon>
        <taxon>Cnidaria</taxon>
        <taxon>Hydrozoa</taxon>
        <taxon>Hydroidolina</taxon>
        <taxon>Leptothecata</taxon>
        <taxon>Obeliida</taxon>
        <taxon>Clytiidae</taxon>
        <taxon>Clytia</taxon>
    </lineage>
</organism>
<evidence type="ECO:0000256" key="3">
    <source>
        <dbReference type="ARBA" id="ARBA00022737"/>
    </source>
</evidence>
<evidence type="ECO:0000259" key="6">
    <source>
        <dbReference type="PROSITE" id="PS50940"/>
    </source>
</evidence>
<dbReference type="Gene3D" id="2.170.140.10">
    <property type="entry name" value="Chitin binding domain"/>
    <property type="match status" value="2"/>
</dbReference>
<name>A0A7M5V0P8_9CNID</name>
<dbReference type="PANTHER" id="PTHR23301">
    <property type="entry name" value="CHITIN BINDING PERITROPHIN-A"/>
    <property type="match status" value="1"/>
</dbReference>
<feature type="domain" description="Chitin-binding type-2" evidence="6">
    <location>
        <begin position="372"/>
        <end position="431"/>
    </location>
</feature>
<dbReference type="EnsemblMetazoa" id="CLYHEMT004371.1">
    <property type="protein sequence ID" value="CLYHEMP004371.1"/>
    <property type="gene ID" value="CLYHEMG004371"/>
</dbReference>
<protein>
    <recommendedName>
        <fullName evidence="6">Chitin-binding type-2 domain-containing protein</fullName>
    </recommendedName>
</protein>
<keyword evidence="4" id="KW-1015">Disulfide bond</keyword>
<feature type="domain" description="Chitin-binding type-2" evidence="6">
    <location>
        <begin position="296"/>
        <end position="352"/>
    </location>
</feature>
<accession>A0A7M5V0P8</accession>
<dbReference type="PANTHER" id="PTHR23301:SF0">
    <property type="entry name" value="CHITIN-BINDING TYPE-2 DOMAIN-CONTAINING PROTEIN-RELATED"/>
    <property type="match status" value="1"/>
</dbReference>
<dbReference type="Proteomes" id="UP000594262">
    <property type="component" value="Unplaced"/>
</dbReference>
<reference evidence="7" key="1">
    <citation type="submission" date="2021-01" db="UniProtKB">
        <authorList>
            <consortium name="EnsemblMetazoa"/>
        </authorList>
    </citation>
    <scope>IDENTIFICATION</scope>
</reference>
<dbReference type="GO" id="GO:0005576">
    <property type="term" value="C:extracellular region"/>
    <property type="evidence" value="ECO:0007669"/>
    <property type="project" value="InterPro"/>
</dbReference>
<dbReference type="AlphaFoldDB" id="A0A7M5V0P8"/>
<dbReference type="Pfam" id="PF01607">
    <property type="entry name" value="CBM_14"/>
    <property type="match status" value="2"/>
</dbReference>
<evidence type="ECO:0000256" key="5">
    <source>
        <dbReference type="ARBA" id="ARBA00023180"/>
    </source>
</evidence>
<proteinExistence type="predicted"/>
<dbReference type="PROSITE" id="PS50940">
    <property type="entry name" value="CHIT_BIND_II"/>
    <property type="match status" value="2"/>
</dbReference>
<dbReference type="InterPro" id="IPR002557">
    <property type="entry name" value="Chitin-bd_dom"/>
</dbReference>